<dbReference type="SUPFAM" id="SSF81301">
    <property type="entry name" value="Nucleotidyltransferase"/>
    <property type="match status" value="1"/>
</dbReference>
<reference evidence="1 2" key="1">
    <citation type="submission" date="2019-03" db="EMBL/GenBank/DDBJ databases">
        <title>Genomic Encyclopedia of Type Strains, Phase IV (KMG-IV): sequencing the most valuable type-strain genomes for metagenomic binning, comparative biology and taxonomic classification.</title>
        <authorList>
            <person name="Goeker M."/>
        </authorList>
    </citation>
    <scope>NUCLEOTIDE SEQUENCE [LARGE SCALE GENOMIC DNA]</scope>
    <source>
        <strain evidence="1 2">DSM 18577</strain>
    </source>
</reference>
<dbReference type="EMBL" id="SMGD01000015">
    <property type="protein sequence ID" value="TCK47177.1"/>
    <property type="molecule type" value="Genomic_DNA"/>
</dbReference>
<proteinExistence type="predicted"/>
<dbReference type="InterPro" id="IPR007344">
    <property type="entry name" value="GrpB/CoaE"/>
</dbReference>
<evidence type="ECO:0000313" key="2">
    <source>
        <dbReference type="Proteomes" id="UP000295565"/>
    </source>
</evidence>
<keyword evidence="2" id="KW-1185">Reference proteome</keyword>
<dbReference type="InterPro" id="IPR043519">
    <property type="entry name" value="NT_sf"/>
</dbReference>
<dbReference type="PANTHER" id="PTHR34822:SF1">
    <property type="entry name" value="GRPB FAMILY PROTEIN"/>
    <property type="match status" value="1"/>
</dbReference>
<keyword evidence="1" id="KW-0808">Transferase</keyword>
<comment type="caution">
    <text evidence="1">The sequence shown here is derived from an EMBL/GenBank/DDBJ whole genome shotgun (WGS) entry which is preliminary data.</text>
</comment>
<dbReference type="Pfam" id="PF04229">
    <property type="entry name" value="GrpB"/>
    <property type="match status" value="1"/>
</dbReference>
<dbReference type="OrthoDB" id="9799092at2"/>
<gene>
    <name evidence="1" type="ORF">EV690_2878</name>
</gene>
<dbReference type="AlphaFoldDB" id="A0A4R1J9R3"/>
<sequence>MSIGLKRGTVKLSEYSDDWPNEYEKESLLIMTLAGKYISRIEHIGSTSVPGLNAKPIIDISIEVDSKAQLEMLVKSLPSDIYEYFGERDIPGDYFFAKGSEAMRTHYIHVSLRASNRLDNYIKFRDALRSNPILASEYRNLKERLSNQYQNDRKSYTELKGQLIAEVINS</sequence>
<dbReference type="Gene3D" id="3.30.460.10">
    <property type="entry name" value="Beta Polymerase, domain 2"/>
    <property type="match status" value="1"/>
</dbReference>
<protein>
    <submittedName>
        <fullName evidence="1">GrpB-like predicted nucleotidyltransferase (UPF0157 family)</fullName>
    </submittedName>
</protein>
<dbReference type="Proteomes" id="UP000295565">
    <property type="component" value="Unassembled WGS sequence"/>
</dbReference>
<name>A0A4R1J9R3_9GAMM</name>
<dbReference type="GO" id="GO:0016740">
    <property type="term" value="F:transferase activity"/>
    <property type="evidence" value="ECO:0007669"/>
    <property type="project" value="UniProtKB-KW"/>
</dbReference>
<organism evidence="1 2">
    <name type="scientific">Celerinatantimonas diazotrophica</name>
    <dbReference type="NCBI Taxonomy" id="412034"/>
    <lineage>
        <taxon>Bacteria</taxon>
        <taxon>Pseudomonadati</taxon>
        <taxon>Pseudomonadota</taxon>
        <taxon>Gammaproteobacteria</taxon>
        <taxon>Celerinatantimonadaceae</taxon>
        <taxon>Celerinatantimonas</taxon>
    </lineage>
</organism>
<evidence type="ECO:0000313" key="1">
    <source>
        <dbReference type="EMBL" id="TCK47177.1"/>
    </source>
</evidence>
<dbReference type="RefSeq" id="WP_131913639.1">
    <property type="nucleotide sequence ID" value="NZ_OU594967.1"/>
</dbReference>
<dbReference type="PANTHER" id="PTHR34822">
    <property type="entry name" value="GRPB DOMAIN PROTEIN (AFU_ORTHOLOGUE AFUA_1G01530)"/>
    <property type="match status" value="1"/>
</dbReference>
<accession>A0A4R1J9R3</accession>